<keyword evidence="1" id="KW-0808">Transferase</keyword>
<protein>
    <submittedName>
        <fullName evidence="1">Molybdenum cofactor cytidylyltransferase</fullName>
        <ecNumber evidence="1">2.7.7.76</ecNumber>
    </submittedName>
</protein>
<gene>
    <name evidence="1" type="ORF">GGD55_004320</name>
</gene>
<dbReference type="GO" id="GO:0061602">
    <property type="term" value="F:molybdenum cofactor cytidylyltransferase activity"/>
    <property type="evidence" value="ECO:0007669"/>
    <property type="project" value="UniProtKB-EC"/>
</dbReference>
<dbReference type="Proteomes" id="UP000585507">
    <property type="component" value="Unassembled WGS sequence"/>
</dbReference>
<comment type="caution">
    <text evidence="1">The sequence shown here is derived from an EMBL/GenBank/DDBJ whole genome shotgun (WGS) entry which is preliminary data.</text>
</comment>
<name>A0A7W8UG81_9HYPH</name>
<keyword evidence="1" id="KW-0548">Nucleotidyltransferase</keyword>
<accession>A0A7W8UG81</accession>
<reference evidence="1 2" key="1">
    <citation type="submission" date="2020-08" db="EMBL/GenBank/DDBJ databases">
        <title>Genomic Encyclopedia of Type Strains, Phase IV (KMG-V): Genome sequencing to study the core and pangenomes of soil and plant-associated prokaryotes.</title>
        <authorList>
            <person name="Whitman W."/>
        </authorList>
    </citation>
    <scope>NUCLEOTIDE SEQUENCE [LARGE SCALE GENOMIC DNA]</scope>
    <source>
        <strain evidence="1 2">SEMIA 4084</strain>
    </source>
</reference>
<proteinExistence type="predicted"/>
<dbReference type="AlphaFoldDB" id="A0A7W8UG81"/>
<sequence>MKFGEFPVAAAEGLLLAHTVILPDRKLHNKHPVSPADIEALQSAGIVSVIGARIEGGDISGDEAARQPAAAMHPIICASPRLPLGG</sequence>
<evidence type="ECO:0000313" key="1">
    <source>
        <dbReference type="EMBL" id="MBB5537600.1"/>
    </source>
</evidence>
<evidence type="ECO:0000313" key="2">
    <source>
        <dbReference type="Proteomes" id="UP000585507"/>
    </source>
</evidence>
<keyword evidence="2" id="KW-1185">Reference proteome</keyword>
<dbReference type="EC" id="2.7.7.76" evidence="1"/>
<organism evidence="1 2">
    <name type="scientific">Rhizobium giardinii</name>
    <dbReference type="NCBI Taxonomy" id="56731"/>
    <lineage>
        <taxon>Bacteria</taxon>
        <taxon>Pseudomonadati</taxon>
        <taxon>Pseudomonadota</taxon>
        <taxon>Alphaproteobacteria</taxon>
        <taxon>Hyphomicrobiales</taxon>
        <taxon>Rhizobiaceae</taxon>
        <taxon>Rhizobium/Agrobacterium group</taxon>
        <taxon>Rhizobium</taxon>
    </lineage>
</organism>
<dbReference type="EMBL" id="JACHBK010000010">
    <property type="protein sequence ID" value="MBB5537600.1"/>
    <property type="molecule type" value="Genomic_DNA"/>
</dbReference>
<dbReference type="RefSeq" id="WP_026203327.1">
    <property type="nucleotide sequence ID" value="NZ_JACHBK010000010.1"/>
</dbReference>